<dbReference type="AlphaFoldDB" id="A0A318HKU6"/>
<dbReference type="InterPro" id="IPR036390">
    <property type="entry name" value="WH_DNA-bd_sf"/>
</dbReference>
<dbReference type="Pfam" id="PF00891">
    <property type="entry name" value="Methyltransf_2"/>
    <property type="match status" value="1"/>
</dbReference>
<organism evidence="7 8">
    <name type="scientific">Mycolicibacterium moriokaense</name>
    <dbReference type="NCBI Taxonomy" id="39691"/>
    <lineage>
        <taxon>Bacteria</taxon>
        <taxon>Bacillati</taxon>
        <taxon>Actinomycetota</taxon>
        <taxon>Actinomycetes</taxon>
        <taxon>Mycobacteriales</taxon>
        <taxon>Mycobacteriaceae</taxon>
        <taxon>Mycolicibacterium</taxon>
    </lineage>
</organism>
<dbReference type="EMBL" id="QJJU01000003">
    <property type="protein sequence ID" value="PXX11333.1"/>
    <property type="molecule type" value="Genomic_DNA"/>
</dbReference>
<keyword evidence="8" id="KW-1185">Reference proteome</keyword>
<evidence type="ECO:0000313" key="8">
    <source>
        <dbReference type="Proteomes" id="UP000247781"/>
    </source>
</evidence>
<gene>
    <name evidence="7" type="ORF">C8E89_103422</name>
</gene>
<accession>A0A318HKU6</accession>
<evidence type="ECO:0000256" key="2">
    <source>
        <dbReference type="ARBA" id="ARBA00022679"/>
    </source>
</evidence>
<dbReference type="InterPro" id="IPR012967">
    <property type="entry name" value="COMT_dimerisation"/>
</dbReference>
<evidence type="ECO:0000313" key="7">
    <source>
        <dbReference type="EMBL" id="PXX11333.1"/>
    </source>
</evidence>
<evidence type="ECO:0000256" key="3">
    <source>
        <dbReference type="ARBA" id="ARBA00022691"/>
    </source>
</evidence>
<dbReference type="InterPro" id="IPR016461">
    <property type="entry name" value="COMT-like"/>
</dbReference>
<proteinExistence type="predicted"/>
<dbReference type="GO" id="GO:0032259">
    <property type="term" value="P:methylation"/>
    <property type="evidence" value="ECO:0007669"/>
    <property type="project" value="UniProtKB-KW"/>
</dbReference>
<sequence length="362" mass="39883">MIISKVPPAKLARVVEWTRHHLYRLNQRLTPAPAAIFEMILASWTSQAITVAAQLGVADALADRPLPIGELATRVDADADALRRLLRALISRGIFRVRRDGRYELNSLSETLRSDAPVSMKSAARFYGSQEQRERWTHLVDSIRTGNAVVAALRGKESFEYFAENPELAALFNQTMTSISELTDATVVAGYDFSVYPTIVDVGGGHGPLLATILAAAPASRGVLSDLSTVVADATILLRERDVADRVRIEERSFFDSVPGGGDAYVLKNIIHDWSDEKAVQILRNVRAAADPQATLLLVELVIPRHNRDFPGKWADLEMMLNLGARERTADEYRDLLSQAGFRMTRVVQTASPLSVVEARPA</sequence>
<dbReference type="PROSITE" id="PS51683">
    <property type="entry name" value="SAM_OMT_II"/>
    <property type="match status" value="1"/>
</dbReference>
<reference evidence="8" key="1">
    <citation type="submission" date="2018-05" db="EMBL/GenBank/DDBJ databases">
        <authorList>
            <person name="Deangelis K."/>
            <person name="Huntemann M."/>
            <person name="Clum A."/>
            <person name="Pillay M."/>
            <person name="Palaniappan K."/>
            <person name="Varghese N."/>
            <person name="Mikhailova N."/>
            <person name="Stamatis D."/>
            <person name="Reddy T."/>
            <person name="Daum C."/>
            <person name="Shapiro N."/>
            <person name="Ivanova N."/>
            <person name="Kyrpides N."/>
            <person name="Woyke T."/>
        </authorList>
    </citation>
    <scope>NUCLEOTIDE SEQUENCE [LARGE SCALE GENOMIC DNA]</scope>
    <source>
        <strain evidence="8">GAS496</strain>
    </source>
</reference>
<feature type="domain" description="O-methyltransferase dimerisation" evidence="6">
    <location>
        <begin position="38"/>
        <end position="112"/>
    </location>
</feature>
<dbReference type="Proteomes" id="UP000247781">
    <property type="component" value="Unassembled WGS sequence"/>
</dbReference>
<comment type="caution">
    <text evidence="7">The sequence shown here is derived from an EMBL/GenBank/DDBJ whole genome shotgun (WGS) entry which is preliminary data.</text>
</comment>
<dbReference type="RefSeq" id="WP_110315370.1">
    <property type="nucleotide sequence ID" value="NZ_QJJU01000003.1"/>
</dbReference>
<name>A0A318HKU6_9MYCO</name>
<evidence type="ECO:0000256" key="1">
    <source>
        <dbReference type="ARBA" id="ARBA00022603"/>
    </source>
</evidence>
<keyword evidence="2 7" id="KW-0808">Transferase</keyword>
<dbReference type="PANTHER" id="PTHR43712:SF2">
    <property type="entry name" value="O-METHYLTRANSFERASE CICE"/>
    <property type="match status" value="1"/>
</dbReference>
<dbReference type="Gene3D" id="3.40.50.150">
    <property type="entry name" value="Vaccinia Virus protein VP39"/>
    <property type="match status" value="1"/>
</dbReference>
<dbReference type="InterPro" id="IPR036388">
    <property type="entry name" value="WH-like_DNA-bd_sf"/>
</dbReference>
<protein>
    <submittedName>
        <fullName evidence="7">Hydroxyneurosporene-O-methyltransferase</fullName>
    </submittedName>
</protein>
<keyword evidence="3" id="KW-0949">S-adenosyl-L-methionine</keyword>
<dbReference type="PIRSF" id="PIRSF005739">
    <property type="entry name" value="O-mtase"/>
    <property type="match status" value="1"/>
</dbReference>
<dbReference type="SUPFAM" id="SSF46785">
    <property type="entry name" value="Winged helix' DNA-binding domain"/>
    <property type="match status" value="1"/>
</dbReference>
<feature type="domain" description="O-methyltransferase C-terminal" evidence="5">
    <location>
        <begin position="136"/>
        <end position="343"/>
    </location>
</feature>
<dbReference type="Gene3D" id="1.10.10.10">
    <property type="entry name" value="Winged helix-like DNA-binding domain superfamily/Winged helix DNA-binding domain"/>
    <property type="match status" value="1"/>
</dbReference>
<dbReference type="GO" id="GO:0008171">
    <property type="term" value="F:O-methyltransferase activity"/>
    <property type="evidence" value="ECO:0007669"/>
    <property type="project" value="InterPro"/>
</dbReference>
<dbReference type="PANTHER" id="PTHR43712">
    <property type="entry name" value="PUTATIVE (AFU_ORTHOLOGUE AFUA_4G14580)-RELATED"/>
    <property type="match status" value="1"/>
</dbReference>
<evidence type="ECO:0000259" key="6">
    <source>
        <dbReference type="Pfam" id="PF08100"/>
    </source>
</evidence>
<reference evidence="7 8" key="2">
    <citation type="submission" date="2018-06" db="EMBL/GenBank/DDBJ databases">
        <title>Sequencing of bacterial isolates from soil warming experiment in Harvard Forest, Massachusetts, USA.</title>
        <authorList>
            <person name="Deangelis K.PhD."/>
        </authorList>
    </citation>
    <scope>NUCLEOTIDE SEQUENCE [LARGE SCALE GENOMIC DNA]</scope>
    <source>
        <strain evidence="7 8">GAS496</strain>
    </source>
</reference>
<dbReference type="Pfam" id="PF08100">
    <property type="entry name" value="Dimerisation"/>
    <property type="match status" value="1"/>
</dbReference>
<feature type="active site" description="Proton acceptor" evidence="4">
    <location>
        <position position="272"/>
    </location>
</feature>
<dbReference type="InterPro" id="IPR001077">
    <property type="entry name" value="COMT_C"/>
</dbReference>
<keyword evidence="1 7" id="KW-0489">Methyltransferase</keyword>
<evidence type="ECO:0000259" key="5">
    <source>
        <dbReference type="Pfam" id="PF00891"/>
    </source>
</evidence>
<dbReference type="InterPro" id="IPR029063">
    <property type="entry name" value="SAM-dependent_MTases_sf"/>
</dbReference>
<dbReference type="GO" id="GO:0046983">
    <property type="term" value="F:protein dimerization activity"/>
    <property type="evidence" value="ECO:0007669"/>
    <property type="project" value="InterPro"/>
</dbReference>
<dbReference type="SUPFAM" id="SSF53335">
    <property type="entry name" value="S-adenosyl-L-methionine-dependent methyltransferases"/>
    <property type="match status" value="1"/>
</dbReference>
<evidence type="ECO:0000256" key="4">
    <source>
        <dbReference type="PIRSR" id="PIRSR005739-1"/>
    </source>
</evidence>
<dbReference type="OrthoDB" id="4145676at2"/>